<name>A0ACC6JZX2_9PSED</name>
<keyword evidence="2" id="KW-1185">Reference proteome</keyword>
<protein>
    <submittedName>
        <fullName evidence="1">Membrane protein YfcA</fullName>
    </submittedName>
</protein>
<organism evidence="1 2">
    <name type="scientific">Pseudomonas hunanensis</name>
    <dbReference type="NCBI Taxonomy" id="1247546"/>
    <lineage>
        <taxon>Bacteria</taxon>
        <taxon>Pseudomonadati</taxon>
        <taxon>Pseudomonadota</taxon>
        <taxon>Gammaproteobacteria</taxon>
        <taxon>Pseudomonadales</taxon>
        <taxon>Pseudomonadaceae</taxon>
        <taxon>Pseudomonas</taxon>
    </lineage>
</organism>
<comment type="caution">
    <text evidence="1">The sequence shown here is derived from an EMBL/GenBank/DDBJ whole genome shotgun (WGS) entry which is preliminary data.</text>
</comment>
<evidence type="ECO:0000313" key="1">
    <source>
        <dbReference type="EMBL" id="MDR6711725.1"/>
    </source>
</evidence>
<gene>
    <name evidence="1" type="ORF">J2W83_001319</name>
</gene>
<dbReference type="Proteomes" id="UP001259587">
    <property type="component" value="Unassembled WGS sequence"/>
</dbReference>
<accession>A0ACC6JZX2</accession>
<reference evidence="1" key="1">
    <citation type="submission" date="2023-07" db="EMBL/GenBank/DDBJ databases">
        <title>Sorghum-associated microbial communities from plants grown in Nebraska, USA.</title>
        <authorList>
            <person name="Schachtman D."/>
        </authorList>
    </citation>
    <scope>NUCLEOTIDE SEQUENCE</scope>
    <source>
        <strain evidence="1">BE56</strain>
    </source>
</reference>
<dbReference type="EMBL" id="JAVDTH010000005">
    <property type="protein sequence ID" value="MDR6711725.1"/>
    <property type="molecule type" value="Genomic_DNA"/>
</dbReference>
<sequence>MPLFSQLILISPSVTAYALGCVFIAAIARGFSGFGFTLLAIMSLSFVMPLAMIVPAMFVLEIAAGVRLLPVIWGKVHWASIRVLVVASVLATPLGAYLLVKIPGEVIKVVLASLIVLCCAVLISGFKLRRMPSALQTAATGAGAGVLNGALGLGGPPVIVFFLGSPLALEAGRASIIAAFLAMDVAALPAFWAMGLFSRESLHLGLMSLPVLMAGVSVGAIFAKRTSEDLARKIIIAMLLLMALASLAL</sequence>
<proteinExistence type="predicted"/>
<evidence type="ECO:0000313" key="2">
    <source>
        <dbReference type="Proteomes" id="UP001259587"/>
    </source>
</evidence>